<keyword evidence="3 5" id="KW-1133">Transmembrane helix</keyword>
<evidence type="ECO:0000313" key="7">
    <source>
        <dbReference type="WBParaSite" id="Pan_g15540.t1"/>
    </source>
</evidence>
<dbReference type="InterPro" id="IPR036259">
    <property type="entry name" value="MFS_trans_sf"/>
</dbReference>
<keyword evidence="4 5" id="KW-0472">Membrane</keyword>
<dbReference type="Gene3D" id="1.20.1250.20">
    <property type="entry name" value="MFS general substrate transporter like domains"/>
    <property type="match status" value="2"/>
</dbReference>
<evidence type="ECO:0000256" key="1">
    <source>
        <dbReference type="ARBA" id="ARBA00004127"/>
    </source>
</evidence>
<dbReference type="Proteomes" id="UP000492821">
    <property type="component" value="Unassembled WGS sequence"/>
</dbReference>
<accession>A0A7E4V1V5</accession>
<dbReference type="WBParaSite" id="Pan_g15540.t1">
    <property type="protein sequence ID" value="Pan_g15540.t1"/>
    <property type="gene ID" value="Pan_g15540"/>
</dbReference>
<feature type="transmembrane region" description="Helical" evidence="5">
    <location>
        <begin position="39"/>
        <end position="57"/>
    </location>
</feature>
<dbReference type="AlphaFoldDB" id="A0A7E4V1V5"/>
<evidence type="ECO:0000313" key="6">
    <source>
        <dbReference type="Proteomes" id="UP000492821"/>
    </source>
</evidence>
<dbReference type="InterPro" id="IPR051337">
    <property type="entry name" value="OPA_Antiporter"/>
</dbReference>
<feature type="transmembrane region" description="Helical" evidence="5">
    <location>
        <begin position="299"/>
        <end position="318"/>
    </location>
</feature>
<proteinExistence type="predicted"/>
<sequence>MLRFILVFVCYSSIVCFRRLFFLTSDQSSAEIGYAKAEYGNIVSAYSLCYTVSKLFLGTLNDVIHPAKLLAGSIAFMSVALFGMSTATSVYELYFWVSLTALVQGGAWLATVKILKQNYESDQFPMLYTMMNCTSNVSGMVGPFLMAGNWKNICISFGSFGTILAIIAYVALTNRPVQLNEAKETRKLSATDCKDVLLSPTIWKISIFMLFSIQIRAIFEMWSPVFLSELPESQDTFKQCSLLFEMGGAIGGIVSGFAVQYLQTYFEVDSVRWNVASLCTCMAFIGSSSFFTSSTTHDGSSFLMGAAVYACINVYGMISADAAPYRICATANAVISFLSNMGPILAGTPLALLIEKFGFVVVPTILQYQTAFFISLLFLTKQIPLAMRTHSKTE</sequence>
<feature type="transmembrane region" description="Helical" evidence="5">
    <location>
        <begin position="153"/>
        <end position="172"/>
    </location>
</feature>
<dbReference type="GO" id="GO:0035435">
    <property type="term" value="P:phosphate ion transmembrane transport"/>
    <property type="evidence" value="ECO:0007669"/>
    <property type="project" value="TreeGrafter"/>
</dbReference>
<name>A0A7E4V1V5_PANRE</name>
<organism evidence="6 7">
    <name type="scientific">Panagrellus redivivus</name>
    <name type="common">Microworm</name>
    <dbReference type="NCBI Taxonomy" id="6233"/>
    <lineage>
        <taxon>Eukaryota</taxon>
        <taxon>Metazoa</taxon>
        <taxon>Ecdysozoa</taxon>
        <taxon>Nematoda</taxon>
        <taxon>Chromadorea</taxon>
        <taxon>Rhabditida</taxon>
        <taxon>Tylenchina</taxon>
        <taxon>Panagrolaimomorpha</taxon>
        <taxon>Panagrolaimoidea</taxon>
        <taxon>Panagrolaimidae</taxon>
        <taxon>Panagrellus</taxon>
    </lineage>
</organism>
<dbReference type="InterPro" id="IPR011701">
    <property type="entry name" value="MFS"/>
</dbReference>
<evidence type="ECO:0000256" key="2">
    <source>
        <dbReference type="ARBA" id="ARBA00022692"/>
    </source>
</evidence>
<feature type="transmembrane region" description="Helical" evidence="5">
    <location>
        <begin position="274"/>
        <end position="293"/>
    </location>
</feature>
<evidence type="ECO:0000256" key="4">
    <source>
        <dbReference type="ARBA" id="ARBA00023136"/>
    </source>
</evidence>
<reference evidence="6" key="1">
    <citation type="journal article" date="2013" name="Genetics">
        <title>The draft genome and transcriptome of Panagrellus redivivus are shaped by the harsh demands of a free-living lifestyle.</title>
        <authorList>
            <person name="Srinivasan J."/>
            <person name="Dillman A.R."/>
            <person name="Macchietto M.G."/>
            <person name="Heikkinen L."/>
            <person name="Lakso M."/>
            <person name="Fracchia K.M."/>
            <person name="Antoshechkin I."/>
            <person name="Mortazavi A."/>
            <person name="Wong G."/>
            <person name="Sternberg P.W."/>
        </authorList>
    </citation>
    <scope>NUCLEOTIDE SEQUENCE [LARGE SCALE GENOMIC DNA]</scope>
    <source>
        <strain evidence="6">MT8872</strain>
    </source>
</reference>
<comment type="subcellular location">
    <subcellularLocation>
        <location evidence="1">Endomembrane system</location>
        <topology evidence="1">Multi-pass membrane protein</topology>
    </subcellularLocation>
</comment>
<dbReference type="Pfam" id="PF07690">
    <property type="entry name" value="MFS_1"/>
    <property type="match status" value="1"/>
</dbReference>
<feature type="transmembrane region" description="Helical" evidence="5">
    <location>
        <begin position="330"/>
        <end position="354"/>
    </location>
</feature>
<dbReference type="PANTHER" id="PTHR43826:SF3">
    <property type="entry name" value="GLUCOSE-6-PHOSPHATE EXCHANGER SLC37A4"/>
    <property type="match status" value="1"/>
</dbReference>
<evidence type="ECO:0000256" key="3">
    <source>
        <dbReference type="ARBA" id="ARBA00022989"/>
    </source>
</evidence>
<feature type="transmembrane region" description="Helical" evidence="5">
    <location>
        <begin position="360"/>
        <end position="379"/>
    </location>
</feature>
<dbReference type="SUPFAM" id="SSF103473">
    <property type="entry name" value="MFS general substrate transporter"/>
    <property type="match status" value="1"/>
</dbReference>
<keyword evidence="2 5" id="KW-0812">Transmembrane</keyword>
<protein>
    <submittedName>
        <fullName evidence="7">MFS domain-containing protein</fullName>
    </submittedName>
</protein>
<feature type="transmembrane region" description="Helical" evidence="5">
    <location>
        <begin position="242"/>
        <end position="262"/>
    </location>
</feature>
<dbReference type="GO" id="GO:0005789">
    <property type="term" value="C:endoplasmic reticulum membrane"/>
    <property type="evidence" value="ECO:0007669"/>
    <property type="project" value="TreeGrafter"/>
</dbReference>
<evidence type="ECO:0000256" key="5">
    <source>
        <dbReference type="SAM" id="Phobius"/>
    </source>
</evidence>
<dbReference type="PANTHER" id="PTHR43826">
    <property type="entry name" value="GLUCOSE-6-PHOSPHATE EXCHANGER SLC37A4"/>
    <property type="match status" value="1"/>
</dbReference>
<feature type="transmembrane region" description="Helical" evidence="5">
    <location>
        <begin position="69"/>
        <end position="87"/>
    </location>
</feature>
<reference evidence="7" key="2">
    <citation type="submission" date="2020-10" db="UniProtKB">
        <authorList>
            <consortium name="WormBaseParasite"/>
        </authorList>
    </citation>
    <scope>IDENTIFICATION</scope>
</reference>
<dbReference type="GO" id="GO:0061513">
    <property type="term" value="F:glucose 6-phosphate:phosphate antiporter activity"/>
    <property type="evidence" value="ECO:0007669"/>
    <property type="project" value="TreeGrafter"/>
</dbReference>
<keyword evidence="6" id="KW-1185">Reference proteome</keyword>
<feature type="transmembrane region" description="Helical" evidence="5">
    <location>
        <begin position="202"/>
        <end position="222"/>
    </location>
</feature>